<dbReference type="Proteomes" id="UP000799291">
    <property type="component" value="Unassembled WGS sequence"/>
</dbReference>
<dbReference type="EMBL" id="MU005597">
    <property type="protein sequence ID" value="KAF2680285.1"/>
    <property type="molecule type" value="Genomic_DNA"/>
</dbReference>
<evidence type="ECO:0000313" key="2">
    <source>
        <dbReference type="EMBL" id="KAF2680285.1"/>
    </source>
</evidence>
<feature type="region of interest" description="Disordered" evidence="1">
    <location>
        <begin position="78"/>
        <end position="105"/>
    </location>
</feature>
<dbReference type="AlphaFoldDB" id="A0A6G1IQ57"/>
<name>A0A6G1IQ57_9PLEO</name>
<evidence type="ECO:0000313" key="3">
    <source>
        <dbReference type="Proteomes" id="UP000799291"/>
    </source>
</evidence>
<proteinExistence type="predicted"/>
<sequence length="174" mass="20040">MWTWGILMVQRMTVWQVHMSLRLRQEGVATPSRRRSITKRILEGSLRVIDSIDQILARIPWTFAYLYEEYHTAFRLSRSAHPSSRGPGSEEAKKRRLCISSSNERKAENSTGATMAWKLRASIAKMSSRCFAAVAFKGSCRMQQNLGRSATRMLDDIPRLMRGQELGCEKMDRR</sequence>
<gene>
    <name evidence="2" type="ORF">K458DRAFT_93191</name>
</gene>
<protein>
    <submittedName>
        <fullName evidence="2">Uncharacterized protein</fullName>
    </submittedName>
</protein>
<organism evidence="2 3">
    <name type="scientific">Lentithecium fluviatile CBS 122367</name>
    <dbReference type="NCBI Taxonomy" id="1168545"/>
    <lineage>
        <taxon>Eukaryota</taxon>
        <taxon>Fungi</taxon>
        <taxon>Dikarya</taxon>
        <taxon>Ascomycota</taxon>
        <taxon>Pezizomycotina</taxon>
        <taxon>Dothideomycetes</taxon>
        <taxon>Pleosporomycetidae</taxon>
        <taxon>Pleosporales</taxon>
        <taxon>Massarineae</taxon>
        <taxon>Lentitheciaceae</taxon>
        <taxon>Lentithecium</taxon>
    </lineage>
</organism>
<evidence type="ECO:0000256" key="1">
    <source>
        <dbReference type="SAM" id="MobiDB-lite"/>
    </source>
</evidence>
<accession>A0A6G1IQ57</accession>
<keyword evidence="3" id="KW-1185">Reference proteome</keyword>
<reference evidence="2" key="1">
    <citation type="journal article" date="2020" name="Stud. Mycol.">
        <title>101 Dothideomycetes genomes: a test case for predicting lifestyles and emergence of pathogens.</title>
        <authorList>
            <person name="Haridas S."/>
            <person name="Albert R."/>
            <person name="Binder M."/>
            <person name="Bloem J."/>
            <person name="Labutti K."/>
            <person name="Salamov A."/>
            <person name="Andreopoulos B."/>
            <person name="Baker S."/>
            <person name="Barry K."/>
            <person name="Bills G."/>
            <person name="Bluhm B."/>
            <person name="Cannon C."/>
            <person name="Castanera R."/>
            <person name="Culley D."/>
            <person name="Daum C."/>
            <person name="Ezra D."/>
            <person name="Gonzalez J."/>
            <person name="Henrissat B."/>
            <person name="Kuo A."/>
            <person name="Liang C."/>
            <person name="Lipzen A."/>
            <person name="Lutzoni F."/>
            <person name="Magnuson J."/>
            <person name="Mondo S."/>
            <person name="Nolan M."/>
            <person name="Ohm R."/>
            <person name="Pangilinan J."/>
            <person name="Park H.-J."/>
            <person name="Ramirez L."/>
            <person name="Alfaro M."/>
            <person name="Sun H."/>
            <person name="Tritt A."/>
            <person name="Yoshinaga Y."/>
            <person name="Zwiers L.-H."/>
            <person name="Turgeon B."/>
            <person name="Goodwin S."/>
            <person name="Spatafora J."/>
            <person name="Crous P."/>
            <person name="Grigoriev I."/>
        </authorList>
    </citation>
    <scope>NUCLEOTIDE SEQUENCE</scope>
    <source>
        <strain evidence="2">CBS 122367</strain>
    </source>
</reference>